<dbReference type="CDD" id="cd24146">
    <property type="entry name" value="nat-AmDH_N_like"/>
    <property type="match status" value="1"/>
</dbReference>
<organism evidence="5 6">
    <name type="scientific">Oceanotoga teriensis</name>
    <dbReference type="NCBI Taxonomy" id="515440"/>
    <lineage>
        <taxon>Bacteria</taxon>
        <taxon>Thermotogati</taxon>
        <taxon>Thermotogota</taxon>
        <taxon>Thermotogae</taxon>
        <taxon>Petrotogales</taxon>
        <taxon>Petrotogaceae</taxon>
        <taxon>Oceanotoga</taxon>
    </lineage>
</organism>
<dbReference type="AlphaFoldDB" id="A0AA45C6C9"/>
<accession>A0AA45C6C9</accession>
<feature type="domain" description="2,4-diaminopentanoate dehydrogenase C-terminal" evidence="4">
    <location>
        <begin position="139"/>
        <end position="338"/>
    </location>
</feature>
<dbReference type="Proteomes" id="UP000245921">
    <property type="component" value="Unassembled WGS sequence"/>
</dbReference>
<sequence length="339" mass="37129">MYRVAVWGFGAMGSGIARSILSKYELQLVGVHDMRREYIGKDISDILELEEPTGIKIYDSPMTMIDETNPDLVVIATHSFVDVVKSQIISVIKKNVNVITIAEEMSHPFYTHTQAALEIDNIARRYGVTVLGTGVNPGFVLDTLIIALTGASLNVKSIKAARINDLSPFGPTVMETQGVGTTVEEFEKGIKDGTIVGHIGFEQSIYMIADAMGWVIDRIEQTREPIVSNVSRETKYVKVEPGMVAGCRHIAKAYMNDELIIELEHPQQIKPELEEVDTGDFIWVKGNPDLSLAIKPEIPGGKGTMAVATNMIPAVIESEAGLMTMADLPIPRALIGEIY</sequence>
<dbReference type="Pfam" id="PF01113">
    <property type="entry name" value="DapB_N"/>
    <property type="match status" value="1"/>
</dbReference>
<protein>
    <submittedName>
        <fullName evidence="5">4-hydroxy-tetrahydrodipicolinate reductase</fullName>
    </submittedName>
</protein>
<evidence type="ECO:0000256" key="1">
    <source>
        <dbReference type="ARBA" id="ARBA00022857"/>
    </source>
</evidence>
<keyword evidence="2" id="KW-0560">Oxidoreductase</keyword>
<reference evidence="5 6" key="1">
    <citation type="submission" date="2018-05" db="EMBL/GenBank/DDBJ databases">
        <title>Genomic Encyclopedia of Type Strains, Phase IV (KMG-IV): sequencing the most valuable type-strain genomes for metagenomic binning, comparative biology and taxonomic classification.</title>
        <authorList>
            <person name="Goeker M."/>
        </authorList>
    </citation>
    <scope>NUCLEOTIDE SEQUENCE [LARGE SCALE GENOMIC DNA]</scope>
    <source>
        <strain evidence="5 6">DSM 24906</strain>
    </source>
</reference>
<evidence type="ECO:0000259" key="3">
    <source>
        <dbReference type="Pfam" id="PF01113"/>
    </source>
</evidence>
<evidence type="ECO:0000259" key="4">
    <source>
        <dbReference type="Pfam" id="PF19328"/>
    </source>
</evidence>
<comment type="caution">
    <text evidence="5">The sequence shown here is derived from an EMBL/GenBank/DDBJ whole genome shotgun (WGS) entry which is preliminary data.</text>
</comment>
<dbReference type="InterPro" id="IPR045760">
    <property type="entry name" value="DAP_DH_C"/>
</dbReference>
<dbReference type="Pfam" id="PF19328">
    <property type="entry name" value="DAP_DH_C"/>
    <property type="match status" value="1"/>
</dbReference>
<evidence type="ECO:0000313" key="6">
    <source>
        <dbReference type="Proteomes" id="UP000245921"/>
    </source>
</evidence>
<feature type="domain" description="Dihydrodipicolinate reductase N-terminal" evidence="3">
    <location>
        <begin position="3"/>
        <end position="98"/>
    </location>
</feature>
<keyword evidence="6" id="KW-1185">Reference proteome</keyword>
<name>A0AA45C6C9_9BACT</name>
<dbReference type="SUPFAM" id="SSF51735">
    <property type="entry name" value="NAD(P)-binding Rossmann-fold domains"/>
    <property type="match status" value="1"/>
</dbReference>
<dbReference type="GO" id="GO:0008839">
    <property type="term" value="F:4-hydroxy-tetrahydrodipicolinate reductase"/>
    <property type="evidence" value="ECO:0007669"/>
    <property type="project" value="InterPro"/>
</dbReference>
<keyword evidence="1" id="KW-0521">NADP</keyword>
<evidence type="ECO:0000313" key="5">
    <source>
        <dbReference type="EMBL" id="PWJ92028.1"/>
    </source>
</evidence>
<dbReference type="GO" id="GO:0009089">
    <property type="term" value="P:lysine biosynthetic process via diaminopimelate"/>
    <property type="evidence" value="ECO:0007669"/>
    <property type="project" value="InterPro"/>
</dbReference>
<proteinExistence type="predicted"/>
<dbReference type="RefSeq" id="WP_109604950.1">
    <property type="nucleotide sequence ID" value="NZ_JAMHJO010000002.1"/>
</dbReference>
<dbReference type="Gene3D" id="3.40.50.720">
    <property type="entry name" value="NAD(P)-binding Rossmann-like Domain"/>
    <property type="match status" value="1"/>
</dbReference>
<dbReference type="EMBL" id="QGGI01000010">
    <property type="protein sequence ID" value="PWJ92028.1"/>
    <property type="molecule type" value="Genomic_DNA"/>
</dbReference>
<evidence type="ECO:0000256" key="2">
    <source>
        <dbReference type="ARBA" id="ARBA00023002"/>
    </source>
</evidence>
<gene>
    <name evidence="5" type="ORF">C7380_11021</name>
</gene>
<dbReference type="InterPro" id="IPR036291">
    <property type="entry name" value="NAD(P)-bd_dom_sf"/>
</dbReference>
<dbReference type="NCBIfam" id="NF040740">
    <property type="entry name" value="ornith_Ord"/>
    <property type="match status" value="1"/>
</dbReference>
<dbReference type="InterPro" id="IPR000846">
    <property type="entry name" value="DapB_N"/>
</dbReference>